<dbReference type="NCBIfam" id="NF003805">
    <property type="entry name" value="PRK05395.1-2"/>
    <property type="match status" value="1"/>
</dbReference>
<evidence type="ECO:0000313" key="13">
    <source>
        <dbReference type="Proteomes" id="UP001296967"/>
    </source>
</evidence>
<dbReference type="EC" id="4.2.1.10" evidence="6 8"/>
<reference evidence="12" key="1">
    <citation type="submission" date="2017-05" db="EMBL/GenBank/DDBJ databases">
        <authorList>
            <person name="Imhoff J.F."/>
            <person name="Rahn T."/>
            <person name="Kuenzel S."/>
            <person name="Neulinger S.C."/>
        </authorList>
    </citation>
    <scope>NUCLEOTIDE SEQUENCE</scope>
    <source>
        <strain evidence="12">DSM 4395</strain>
    </source>
</reference>
<dbReference type="RefSeq" id="WP_201243298.1">
    <property type="nucleotide sequence ID" value="NZ_NHSF01000008.1"/>
</dbReference>
<sequence length="148" mass="15970">MVKILCLNGPNLNLLGTREPDLYGHHGLEHIGEELIATAEAAGHELQMLQSNAEHTLIDAIHRAGREGVAFILFNPAAFTHTSIALRDALLAVRIPFIELHLSNVHAREPFRAQSYFSDIAEGVISGLGTQSYSLALTAALARLGAAR</sequence>
<accession>A0AAJ0UCV1</accession>
<protein>
    <recommendedName>
        <fullName evidence="6 8">3-dehydroquinate dehydratase</fullName>
        <shortName evidence="8">3-dehydroquinase</shortName>
        <ecNumber evidence="6 8">4.2.1.10</ecNumber>
    </recommendedName>
    <alternativeName>
        <fullName evidence="8">Type II DHQase</fullName>
    </alternativeName>
</protein>
<evidence type="ECO:0000256" key="11">
    <source>
        <dbReference type="PIRSR" id="PIRSR001399-3"/>
    </source>
</evidence>
<gene>
    <name evidence="8" type="primary">aroQ</name>
    <name evidence="12" type="ORF">CCR82_00785</name>
</gene>
<evidence type="ECO:0000256" key="7">
    <source>
        <dbReference type="ARBA" id="ARBA00023239"/>
    </source>
</evidence>
<feature type="active site" description="Proton donor" evidence="8 9">
    <location>
        <position position="101"/>
    </location>
</feature>
<feature type="active site" description="Proton acceptor" evidence="8 9">
    <location>
        <position position="23"/>
    </location>
</feature>
<evidence type="ECO:0000256" key="10">
    <source>
        <dbReference type="PIRSR" id="PIRSR001399-2"/>
    </source>
</evidence>
<comment type="similarity">
    <text evidence="4 8">Belongs to the type-II 3-dehydroquinase family.</text>
</comment>
<dbReference type="GO" id="GO:0009073">
    <property type="term" value="P:aromatic amino acid family biosynthetic process"/>
    <property type="evidence" value="ECO:0007669"/>
    <property type="project" value="UniProtKB-KW"/>
</dbReference>
<dbReference type="NCBIfam" id="NF003806">
    <property type="entry name" value="PRK05395.1-3"/>
    <property type="match status" value="1"/>
</dbReference>
<dbReference type="SUPFAM" id="SSF52304">
    <property type="entry name" value="Type II 3-dehydroquinate dehydratase"/>
    <property type="match status" value="1"/>
</dbReference>
<dbReference type="PIRSF" id="PIRSF001399">
    <property type="entry name" value="DHquinase_II"/>
    <property type="match status" value="1"/>
</dbReference>
<evidence type="ECO:0000256" key="8">
    <source>
        <dbReference type="HAMAP-Rule" id="MF_00169"/>
    </source>
</evidence>
<dbReference type="EMBL" id="NHSF01000008">
    <property type="protein sequence ID" value="MBK5929106.1"/>
    <property type="molecule type" value="Genomic_DNA"/>
</dbReference>
<dbReference type="Gene3D" id="3.40.50.9100">
    <property type="entry name" value="Dehydroquinase, class II"/>
    <property type="match status" value="1"/>
</dbReference>
<dbReference type="PROSITE" id="PS01029">
    <property type="entry name" value="DEHYDROQUINASE_II"/>
    <property type="match status" value="1"/>
</dbReference>
<organism evidence="12 13">
    <name type="scientific">Halochromatium salexigens</name>
    <name type="common">Chromatium salexigens</name>
    <dbReference type="NCBI Taxonomy" id="49447"/>
    <lineage>
        <taxon>Bacteria</taxon>
        <taxon>Pseudomonadati</taxon>
        <taxon>Pseudomonadota</taxon>
        <taxon>Gammaproteobacteria</taxon>
        <taxon>Chromatiales</taxon>
        <taxon>Chromatiaceae</taxon>
        <taxon>Halochromatium</taxon>
    </lineage>
</organism>
<dbReference type="AlphaFoldDB" id="A0AAJ0UCV1"/>
<feature type="binding site" evidence="8 10">
    <location>
        <position position="81"/>
    </location>
    <ligand>
        <name>substrate</name>
    </ligand>
</feature>
<dbReference type="InterPro" id="IPR018509">
    <property type="entry name" value="DHquinase_II_CS"/>
</dbReference>
<keyword evidence="7 8" id="KW-0456">Lyase</keyword>
<proteinExistence type="inferred from homology"/>
<feature type="binding site" evidence="8 10">
    <location>
        <position position="88"/>
    </location>
    <ligand>
        <name>substrate</name>
    </ligand>
</feature>
<dbReference type="GO" id="GO:0009423">
    <property type="term" value="P:chorismate biosynthetic process"/>
    <property type="evidence" value="ECO:0007669"/>
    <property type="project" value="UniProtKB-UniRule"/>
</dbReference>
<dbReference type="Pfam" id="PF01220">
    <property type="entry name" value="DHquinase_II"/>
    <property type="match status" value="1"/>
</dbReference>
<feature type="binding site" evidence="8 10">
    <location>
        <begin position="102"/>
        <end position="103"/>
    </location>
    <ligand>
        <name>substrate</name>
    </ligand>
</feature>
<dbReference type="HAMAP" id="MF_00169">
    <property type="entry name" value="AroQ"/>
    <property type="match status" value="1"/>
</dbReference>
<dbReference type="PANTHER" id="PTHR21272">
    <property type="entry name" value="CATABOLIC 3-DEHYDROQUINASE"/>
    <property type="match status" value="1"/>
</dbReference>
<dbReference type="Proteomes" id="UP001296967">
    <property type="component" value="Unassembled WGS sequence"/>
</dbReference>
<comment type="catalytic activity">
    <reaction evidence="1 8">
        <text>3-dehydroquinate = 3-dehydroshikimate + H2O</text>
        <dbReference type="Rhea" id="RHEA:21096"/>
        <dbReference type="ChEBI" id="CHEBI:15377"/>
        <dbReference type="ChEBI" id="CHEBI:16630"/>
        <dbReference type="ChEBI" id="CHEBI:32364"/>
        <dbReference type="EC" id="4.2.1.10"/>
    </reaction>
</comment>
<comment type="subunit">
    <text evidence="5 8">Homododecamer.</text>
</comment>
<comment type="pathway">
    <text evidence="3 8">Metabolic intermediate biosynthesis; chorismate biosynthesis; chorismate from D-erythrose 4-phosphate and phosphoenolpyruvate: step 3/7.</text>
</comment>
<dbReference type="GO" id="GO:0003855">
    <property type="term" value="F:3-dehydroquinate dehydratase activity"/>
    <property type="evidence" value="ECO:0007669"/>
    <property type="project" value="UniProtKB-UniRule"/>
</dbReference>
<dbReference type="NCBIfam" id="TIGR01088">
    <property type="entry name" value="aroQ"/>
    <property type="match status" value="1"/>
</dbReference>
<evidence type="ECO:0000256" key="2">
    <source>
        <dbReference type="ARBA" id="ARBA00003924"/>
    </source>
</evidence>
<dbReference type="GO" id="GO:0008652">
    <property type="term" value="P:amino acid biosynthetic process"/>
    <property type="evidence" value="ECO:0007669"/>
    <property type="project" value="UniProtKB-KW"/>
</dbReference>
<dbReference type="InterPro" id="IPR001874">
    <property type="entry name" value="DHquinase_II"/>
</dbReference>
<dbReference type="PANTHER" id="PTHR21272:SF3">
    <property type="entry name" value="CATABOLIC 3-DEHYDROQUINASE"/>
    <property type="match status" value="1"/>
</dbReference>
<dbReference type="GO" id="GO:0019631">
    <property type="term" value="P:quinate catabolic process"/>
    <property type="evidence" value="ECO:0007669"/>
    <property type="project" value="TreeGrafter"/>
</dbReference>
<evidence type="ECO:0000313" key="12">
    <source>
        <dbReference type="EMBL" id="MBK5929106.1"/>
    </source>
</evidence>
<name>A0AAJ0UCV1_HALSE</name>
<keyword evidence="13" id="KW-1185">Reference proteome</keyword>
<dbReference type="NCBIfam" id="NF003807">
    <property type="entry name" value="PRK05395.1-4"/>
    <property type="match status" value="1"/>
</dbReference>
<keyword evidence="8" id="KW-0057">Aromatic amino acid biosynthesis</keyword>
<comment type="caution">
    <text evidence="12">The sequence shown here is derived from an EMBL/GenBank/DDBJ whole genome shotgun (WGS) entry which is preliminary data.</text>
</comment>
<evidence type="ECO:0000256" key="4">
    <source>
        <dbReference type="ARBA" id="ARBA00011037"/>
    </source>
</evidence>
<evidence type="ECO:0000256" key="6">
    <source>
        <dbReference type="ARBA" id="ARBA00012060"/>
    </source>
</evidence>
<feature type="binding site" evidence="8 10">
    <location>
        <position position="75"/>
    </location>
    <ligand>
        <name>substrate</name>
    </ligand>
</feature>
<dbReference type="InterPro" id="IPR036441">
    <property type="entry name" value="DHquinase_II_sf"/>
</dbReference>
<feature type="binding site" evidence="8 10">
    <location>
        <position position="112"/>
    </location>
    <ligand>
        <name>substrate</name>
    </ligand>
</feature>
<dbReference type="CDD" id="cd00466">
    <property type="entry name" value="DHQase_II"/>
    <property type="match status" value="1"/>
</dbReference>
<keyword evidence="8" id="KW-0028">Amino-acid biosynthesis</keyword>
<evidence type="ECO:0000256" key="1">
    <source>
        <dbReference type="ARBA" id="ARBA00001864"/>
    </source>
</evidence>
<dbReference type="NCBIfam" id="NF003804">
    <property type="entry name" value="PRK05395.1-1"/>
    <property type="match status" value="1"/>
</dbReference>
<evidence type="ECO:0000256" key="3">
    <source>
        <dbReference type="ARBA" id="ARBA00004902"/>
    </source>
</evidence>
<comment type="function">
    <text evidence="2 8">Catalyzes a trans-dehydration via an enolate intermediate.</text>
</comment>
<feature type="site" description="Transition state stabilizer" evidence="8 11">
    <location>
        <position position="18"/>
    </location>
</feature>
<reference evidence="12" key="2">
    <citation type="journal article" date="2020" name="Microorganisms">
        <title>Osmotic Adaptation and Compatible Solute Biosynthesis of Phototrophic Bacteria as Revealed from Genome Analyses.</title>
        <authorList>
            <person name="Imhoff J.F."/>
            <person name="Rahn T."/>
            <person name="Kunzel S."/>
            <person name="Keller A."/>
            <person name="Neulinger S.C."/>
        </authorList>
    </citation>
    <scope>NUCLEOTIDE SEQUENCE</scope>
    <source>
        <strain evidence="12">DSM 4395</strain>
    </source>
</reference>
<evidence type="ECO:0000256" key="5">
    <source>
        <dbReference type="ARBA" id="ARBA00011193"/>
    </source>
</evidence>
<evidence type="ECO:0000256" key="9">
    <source>
        <dbReference type="PIRSR" id="PIRSR001399-1"/>
    </source>
</evidence>